<dbReference type="Pfam" id="PF05168">
    <property type="entry name" value="HEPN"/>
    <property type="match status" value="1"/>
</dbReference>
<dbReference type="Gene3D" id="1.20.120.330">
    <property type="entry name" value="Nucleotidyltransferases domain 2"/>
    <property type="match status" value="1"/>
</dbReference>
<sequence length="72" mass="8217">LEKLIELCTRMDPSFASIKRLGQELTPYAVELRYDDEFWPSRETAQEALDAATTIRDLVLGRLPATIRPVEP</sequence>
<feature type="non-terminal residue" evidence="2">
    <location>
        <position position="1"/>
    </location>
</feature>
<accession>X0XM42</accession>
<feature type="domain" description="HEPN" evidence="1">
    <location>
        <begin position="2"/>
        <end position="59"/>
    </location>
</feature>
<comment type="caution">
    <text evidence="2">The sequence shown here is derived from an EMBL/GenBank/DDBJ whole genome shotgun (WGS) entry which is preliminary data.</text>
</comment>
<evidence type="ECO:0000313" key="2">
    <source>
        <dbReference type="EMBL" id="GAG44259.1"/>
    </source>
</evidence>
<dbReference type="EMBL" id="BARS01051322">
    <property type="protein sequence ID" value="GAG44259.1"/>
    <property type="molecule type" value="Genomic_DNA"/>
</dbReference>
<evidence type="ECO:0000259" key="1">
    <source>
        <dbReference type="Pfam" id="PF05168"/>
    </source>
</evidence>
<protein>
    <recommendedName>
        <fullName evidence="1">HEPN domain-containing protein</fullName>
    </recommendedName>
</protein>
<organism evidence="2">
    <name type="scientific">marine sediment metagenome</name>
    <dbReference type="NCBI Taxonomy" id="412755"/>
    <lineage>
        <taxon>unclassified sequences</taxon>
        <taxon>metagenomes</taxon>
        <taxon>ecological metagenomes</taxon>
    </lineage>
</organism>
<gene>
    <name evidence="2" type="ORF">S01H1_76471</name>
</gene>
<reference evidence="2" key="1">
    <citation type="journal article" date="2014" name="Front. Microbiol.">
        <title>High frequency of phylogenetically diverse reductive dehalogenase-homologous genes in deep subseafloor sedimentary metagenomes.</title>
        <authorList>
            <person name="Kawai M."/>
            <person name="Futagami T."/>
            <person name="Toyoda A."/>
            <person name="Takaki Y."/>
            <person name="Nishi S."/>
            <person name="Hori S."/>
            <person name="Arai W."/>
            <person name="Tsubouchi T."/>
            <person name="Morono Y."/>
            <person name="Uchiyama I."/>
            <person name="Ito T."/>
            <person name="Fujiyama A."/>
            <person name="Inagaki F."/>
            <person name="Takami H."/>
        </authorList>
    </citation>
    <scope>NUCLEOTIDE SEQUENCE</scope>
    <source>
        <strain evidence="2">Expedition CK06-06</strain>
    </source>
</reference>
<name>X0XM42_9ZZZZ</name>
<proteinExistence type="predicted"/>
<dbReference type="InterPro" id="IPR007842">
    <property type="entry name" value="HEPN_dom"/>
</dbReference>
<dbReference type="AlphaFoldDB" id="X0XM42"/>